<evidence type="ECO:0000313" key="15">
    <source>
        <dbReference type="Proteomes" id="UP000218366"/>
    </source>
</evidence>
<evidence type="ECO:0000256" key="8">
    <source>
        <dbReference type="ARBA" id="ARBA00022840"/>
    </source>
</evidence>
<keyword evidence="9" id="KW-0289">Folate biosynthesis</keyword>
<evidence type="ECO:0000256" key="11">
    <source>
        <dbReference type="ARBA" id="ARBA00029766"/>
    </source>
</evidence>
<comment type="caution">
    <text evidence="14">The sequence shown here is derived from an EMBL/GenBank/DDBJ whole genome shotgun (WGS) entry which is preliminary data.</text>
</comment>
<dbReference type="InterPro" id="IPR035907">
    <property type="entry name" value="Hppk_sf"/>
</dbReference>
<comment type="function">
    <text evidence="10">Catalyzes the transfer of pyrophosphate from adenosine triphosphate (ATP) to 6-hydroxymethyl-7,8-dihydropterin, an enzymatic step in folate biosynthesis pathway.</text>
</comment>
<name>A0A2A4B3P2_9SPHN</name>
<evidence type="ECO:0000256" key="3">
    <source>
        <dbReference type="ARBA" id="ARBA00013253"/>
    </source>
</evidence>
<sequence length="165" mass="17999">MATATYLIALGSNRRSRHGPPASTLRAAATRLPGRVTALSPVISSAPLGPSHRRYANAAALVESELAPPAMLSALKAIERDFGRRRGRRWGARVLDLDIVLWSGGRWQERALTIPHAAFRDRAFVLCPAAAIARGWRDPVTGLTLAQLRARLTGARAIPRSRPRW</sequence>
<evidence type="ECO:0000256" key="4">
    <source>
        <dbReference type="ARBA" id="ARBA00016218"/>
    </source>
</evidence>
<accession>A0A2A4B3P2</accession>
<evidence type="ECO:0000256" key="6">
    <source>
        <dbReference type="ARBA" id="ARBA00022741"/>
    </source>
</evidence>
<dbReference type="SUPFAM" id="SSF55083">
    <property type="entry name" value="6-hydroxymethyl-7,8-dihydropterin pyrophosphokinase, HPPK"/>
    <property type="match status" value="1"/>
</dbReference>
<dbReference type="GO" id="GO:0046656">
    <property type="term" value="P:folic acid biosynthetic process"/>
    <property type="evidence" value="ECO:0007669"/>
    <property type="project" value="UniProtKB-KW"/>
</dbReference>
<keyword evidence="6" id="KW-0547">Nucleotide-binding</keyword>
<organism evidence="14 15">
    <name type="scientific">Sphingomonas spermidinifaciens</name>
    <dbReference type="NCBI Taxonomy" id="1141889"/>
    <lineage>
        <taxon>Bacteria</taxon>
        <taxon>Pseudomonadati</taxon>
        <taxon>Pseudomonadota</taxon>
        <taxon>Alphaproteobacteria</taxon>
        <taxon>Sphingomonadales</taxon>
        <taxon>Sphingomonadaceae</taxon>
        <taxon>Sphingomonas</taxon>
    </lineage>
</organism>
<dbReference type="Gene3D" id="3.30.70.560">
    <property type="entry name" value="7,8-Dihydro-6-hydroxymethylpterin-pyrophosphokinase HPPK"/>
    <property type="match status" value="1"/>
</dbReference>
<dbReference type="OrthoDB" id="9808041at2"/>
<comment type="pathway">
    <text evidence="1">Cofactor biosynthesis; tetrahydrofolate biosynthesis; 2-amino-4-hydroxy-6-hydroxymethyl-7,8-dihydropteridine diphosphate from 7,8-dihydroneopterin triphosphate: step 4/4.</text>
</comment>
<feature type="domain" description="7,8-dihydro-6-hydroxymethylpterin-pyrophosphokinase" evidence="13">
    <location>
        <begin position="89"/>
        <end position="100"/>
    </location>
</feature>
<evidence type="ECO:0000256" key="12">
    <source>
        <dbReference type="ARBA" id="ARBA00033413"/>
    </source>
</evidence>
<dbReference type="GO" id="GO:0005524">
    <property type="term" value="F:ATP binding"/>
    <property type="evidence" value="ECO:0007669"/>
    <property type="project" value="UniProtKB-KW"/>
</dbReference>
<keyword evidence="7 14" id="KW-0418">Kinase</keyword>
<proteinExistence type="inferred from homology"/>
<dbReference type="UniPathway" id="UPA00077">
    <property type="reaction ID" value="UER00155"/>
</dbReference>
<evidence type="ECO:0000256" key="1">
    <source>
        <dbReference type="ARBA" id="ARBA00005051"/>
    </source>
</evidence>
<comment type="similarity">
    <text evidence="2">Belongs to the HPPK family.</text>
</comment>
<evidence type="ECO:0000256" key="2">
    <source>
        <dbReference type="ARBA" id="ARBA00005810"/>
    </source>
</evidence>
<dbReference type="InterPro" id="IPR000550">
    <property type="entry name" value="Hppk"/>
</dbReference>
<keyword evidence="8" id="KW-0067">ATP-binding</keyword>
<dbReference type="GO" id="GO:0046654">
    <property type="term" value="P:tetrahydrofolate biosynthetic process"/>
    <property type="evidence" value="ECO:0007669"/>
    <property type="project" value="UniProtKB-UniPathway"/>
</dbReference>
<evidence type="ECO:0000256" key="10">
    <source>
        <dbReference type="ARBA" id="ARBA00029409"/>
    </source>
</evidence>
<evidence type="ECO:0000259" key="13">
    <source>
        <dbReference type="PROSITE" id="PS00794"/>
    </source>
</evidence>
<evidence type="ECO:0000313" key="14">
    <source>
        <dbReference type="EMBL" id="PCD02266.1"/>
    </source>
</evidence>
<dbReference type="AlphaFoldDB" id="A0A2A4B3P2"/>
<evidence type="ECO:0000256" key="5">
    <source>
        <dbReference type="ARBA" id="ARBA00022679"/>
    </source>
</evidence>
<dbReference type="NCBIfam" id="TIGR01498">
    <property type="entry name" value="folK"/>
    <property type="match status" value="1"/>
</dbReference>
<dbReference type="GO" id="GO:0003848">
    <property type="term" value="F:2-amino-4-hydroxy-6-hydroxymethyldihydropteridine diphosphokinase activity"/>
    <property type="evidence" value="ECO:0007669"/>
    <property type="project" value="UniProtKB-EC"/>
</dbReference>
<keyword evidence="15" id="KW-1185">Reference proteome</keyword>
<gene>
    <name evidence="14" type="primary">folK</name>
    <name evidence="14" type="ORF">COC42_12515</name>
</gene>
<dbReference type="EMBL" id="NWMW01000002">
    <property type="protein sequence ID" value="PCD02266.1"/>
    <property type="molecule type" value="Genomic_DNA"/>
</dbReference>
<dbReference type="PANTHER" id="PTHR43071:SF1">
    <property type="entry name" value="2-AMINO-4-HYDROXY-6-HYDROXYMETHYLDIHYDROPTERIDINE PYROPHOSPHOKINASE"/>
    <property type="match status" value="1"/>
</dbReference>
<dbReference type="GO" id="GO:0016301">
    <property type="term" value="F:kinase activity"/>
    <property type="evidence" value="ECO:0007669"/>
    <property type="project" value="UniProtKB-KW"/>
</dbReference>
<protein>
    <recommendedName>
        <fullName evidence="4">2-amino-4-hydroxy-6-hydroxymethyldihydropteridine pyrophosphokinase</fullName>
        <ecNumber evidence="3">2.7.6.3</ecNumber>
    </recommendedName>
    <alternativeName>
        <fullName evidence="11">6-hydroxymethyl-7,8-dihydropterin pyrophosphokinase</fullName>
    </alternativeName>
    <alternativeName>
        <fullName evidence="12">7,8-dihydro-6-hydroxymethylpterin-pyrophosphokinase</fullName>
    </alternativeName>
</protein>
<dbReference type="Proteomes" id="UP000218366">
    <property type="component" value="Unassembled WGS sequence"/>
</dbReference>
<dbReference type="PANTHER" id="PTHR43071">
    <property type="entry name" value="2-AMINO-4-HYDROXY-6-HYDROXYMETHYLDIHYDROPTERIDINE PYROPHOSPHOKINASE"/>
    <property type="match status" value="1"/>
</dbReference>
<evidence type="ECO:0000256" key="7">
    <source>
        <dbReference type="ARBA" id="ARBA00022777"/>
    </source>
</evidence>
<reference evidence="14 15" key="1">
    <citation type="submission" date="2017-09" db="EMBL/GenBank/DDBJ databases">
        <title>Sphingomonas spermidinifaciens 9NM-10, whole genome shotgun sequence.</title>
        <authorList>
            <person name="Feng G."/>
            <person name="Zhu H."/>
        </authorList>
    </citation>
    <scope>NUCLEOTIDE SEQUENCE [LARGE SCALE GENOMIC DNA]</scope>
    <source>
        <strain evidence="14 15">9NM-10</strain>
    </source>
</reference>
<dbReference type="Pfam" id="PF01288">
    <property type="entry name" value="HPPK"/>
    <property type="match status" value="1"/>
</dbReference>
<evidence type="ECO:0000256" key="9">
    <source>
        <dbReference type="ARBA" id="ARBA00022909"/>
    </source>
</evidence>
<keyword evidence="5" id="KW-0808">Transferase</keyword>
<dbReference type="RefSeq" id="WP_096343645.1">
    <property type="nucleotide sequence ID" value="NZ_NWMW01000002.1"/>
</dbReference>
<dbReference type="EC" id="2.7.6.3" evidence="3"/>
<dbReference type="PROSITE" id="PS00794">
    <property type="entry name" value="HPPK"/>
    <property type="match status" value="1"/>
</dbReference>